<protein>
    <recommendedName>
        <fullName evidence="4">KfrA N-terminal DNA-binding domain-containing protein</fullName>
    </recommendedName>
</protein>
<feature type="coiled-coil region" evidence="1">
    <location>
        <begin position="237"/>
        <end position="327"/>
    </location>
</feature>
<accession>B3E8C8</accession>
<gene>
    <name evidence="2" type="ordered locus">Glov_1446</name>
</gene>
<organism evidence="2 3">
    <name type="scientific">Trichlorobacter lovleyi (strain ATCC BAA-1151 / DSM 17278 / SZ)</name>
    <name type="common">Geobacter lovleyi</name>
    <dbReference type="NCBI Taxonomy" id="398767"/>
    <lineage>
        <taxon>Bacteria</taxon>
        <taxon>Pseudomonadati</taxon>
        <taxon>Thermodesulfobacteriota</taxon>
        <taxon>Desulfuromonadia</taxon>
        <taxon>Geobacterales</taxon>
        <taxon>Geobacteraceae</taxon>
        <taxon>Trichlorobacter</taxon>
    </lineage>
</organism>
<dbReference type="eggNOG" id="COG1196">
    <property type="taxonomic scope" value="Bacteria"/>
</dbReference>
<dbReference type="HOGENOM" id="CLU_813193_0_0_7"/>
<keyword evidence="3" id="KW-1185">Reference proteome</keyword>
<dbReference type="RefSeq" id="WP_012469507.1">
    <property type="nucleotide sequence ID" value="NC_010814.1"/>
</dbReference>
<dbReference type="KEGG" id="glo:Glov_1446"/>
<evidence type="ECO:0000313" key="3">
    <source>
        <dbReference type="Proteomes" id="UP000002420"/>
    </source>
</evidence>
<keyword evidence="1" id="KW-0175">Coiled coil</keyword>
<dbReference type="Gene3D" id="1.10.287.1490">
    <property type="match status" value="1"/>
</dbReference>
<dbReference type="STRING" id="398767.Glov_1446"/>
<dbReference type="SUPFAM" id="SSF57997">
    <property type="entry name" value="Tropomyosin"/>
    <property type="match status" value="1"/>
</dbReference>
<evidence type="ECO:0008006" key="4">
    <source>
        <dbReference type="Google" id="ProtNLM"/>
    </source>
</evidence>
<sequence length="341" mass="37216">MQPELGHVVMIQADQVLTAMLQMGWQVGNKPPGYAAIQARLRQLFGNGGDGNRMRELREAAIRMATGQPASDDDLGHADLPPLPEEIQQELQAMAIAFEEQLTRLDHRLALCLDSALSDIRSEARIKINTVKRDAEERLAVAHEELDQALTDLQVSGATLSALQEELTNTRELAAKTSGRIEAMEHEQSAKTARISSLENELTTAHAEIATSTGRLETLQSDLQTRIKHIEMLDARLADARESATTAISRAQSLENEMKSGAEQVQCLQDELTSNKESSARNSGRLEVLEQELAAKTGRIIDLEATLTEATTAMATATGRAEVLEQELTAARAHTRKGAKP</sequence>
<evidence type="ECO:0000256" key="1">
    <source>
        <dbReference type="SAM" id="Coils"/>
    </source>
</evidence>
<dbReference type="Proteomes" id="UP000002420">
    <property type="component" value="Chromosome"/>
</dbReference>
<reference evidence="2 3" key="1">
    <citation type="submission" date="2008-05" db="EMBL/GenBank/DDBJ databases">
        <title>Complete sequence of chromosome of Geobacter lovleyi SZ.</title>
        <authorList>
            <consortium name="US DOE Joint Genome Institute"/>
            <person name="Lucas S."/>
            <person name="Copeland A."/>
            <person name="Lapidus A."/>
            <person name="Glavina del Rio T."/>
            <person name="Dalin E."/>
            <person name="Tice H."/>
            <person name="Bruce D."/>
            <person name="Goodwin L."/>
            <person name="Pitluck S."/>
            <person name="Chertkov O."/>
            <person name="Meincke L."/>
            <person name="Brettin T."/>
            <person name="Detter J.C."/>
            <person name="Han C."/>
            <person name="Tapia R."/>
            <person name="Kuske C.R."/>
            <person name="Schmutz J."/>
            <person name="Larimer F."/>
            <person name="Land M."/>
            <person name="Hauser L."/>
            <person name="Kyrpides N."/>
            <person name="Mikhailova N."/>
            <person name="Sung Y."/>
            <person name="Fletcher K.E."/>
            <person name="Ritalahti K.M."/>
            <person name="Loeffler F.E."/>
            <person name="Richardson P."/>
        </authorList>
    </citation>
    <scope>NUCLEOTIDE SEQUENCE [LARGE SCALE GENOMIC DNA]</scope>
    <source>
        <strain evidence="3">ATCC BAA-1151 / DSM 17278 / SZ</strain>
    </source>
</reference>
<dbReference type="EMBL" id="CP001089">
    <property type="protein sequence ID" value="ACD95165.1"/>
    <property type="molecule type" value="Genomic_DNA"/>
</dbReference>
<evidence type="ECO:0000313" key="2">
    <source>
        <dbReference type="EMBL" id="ACD95165.1"/>
    </source>
</evidence>
<dbReference type="OrthoDB" id="9913559at2"/>
<proteinExistence type="predicted"/>
<name>B3E8C8_TRIL1</name>
<dbReference type="AlphaFoldDB" id="B3E8C8"/>